<evidence type="ECO:0000259" key="12">
    <source>
        <dbReference type="Pfam" id="PF01502"/>
    </source>
</evidence>
<keyword evidence="8 11" id="KW-0028">Amino-acid biosynthesis</keyword>
<comment type="function">
    <text evidence="11">Catalyzes the hydrolysis of the adenine ring of phosphoribosyl-AMP.</text>
</comment>
<dbReference type="RefSeq" id="WP_013215749.1">
    <property type="nucleotide sequence ID" value="NC_014313.1"/>
</dbReference>
<gene>
    <name evidence="11" type="primary">hisI</name>
    <name evidence="13" type="ordered locus">Hden_1787</name>
</gene>
<dbReference type="GO" id="GO:0004636">
    <property type="term" value="F:phosphoribosyl-ATP diphosphatase activity"/>
    <property type="evidence" value="ECO:0007669"/>
    <property type="project" value="UniProtKB-EC"/>
</dbReference>
<comment type="pathway">
    <text evidence="3 11">Amino-acid biosynthesis; L-histidine biosynthesis; L-histidine from 5-phospho-alpha-D-ribose 1-diphosphate: step 3/9.</text>
</comment>
<dbReference type="GO" id="GO:0008270">
    <property type="term" value="F:zinc ion binding"/>
    <property type="evidence" value="ECO:0007669"/>
    <property type="project" value="UniProtKB-UniRule"/>
</dbReference>
<evidence type="ECO:0000256" key="1">
    <source>
        <dbReference type="ARBA" id="ARBA00000024"/>
    </source>
</evidence>
<feature type="binding site" evidence="11">
    <location>
        <position position="94"/>
    </location>
    <ligand>
        <name>Mg(2+)</name>
        <dbReference type="ChEBI" id="CHEBI:18420"/>
    </ligand>
</feature>
<dbReference type="GO" id="GO:0005737">
    <property type="term" value="C:cytoplasm"/>
    <property type="evidence" value="ECO:0007669"/>
    <property type="project" value="UniProtKB-SubCell"/>
</dbReference>
<dbReference type="PANTHER" id="PTHR42945">
    <property type="entry name" value="HISTIDINE BIOSYNTHESIS BIFUNCTIONAL PROTEIN"/>
    <property type="match status" value="1"/>
</dbReference>
<dbReference type="SUPFAM" id="SSF141734">
    <property type="entry name" value="HisI-like"/>
    <property type="match status" value="1"/>
</dbReference>
<dbReference type="AlphaFoldDB" id="D8JYY8"/>
<dbReference type="GO" id="GO:0000105">
    <property type="term" value="P:L-histidine biosynthetic process"/>
    <property type="evidence" value="ECO:0007669"/>
    <property type="project" value="UniProtKB-UniRule"/>
</dbReference>
<dbReference type="KEGG" id="hdn:Hden_1787"/>
<dbReference type="GO" id="GO:0004635">
    <property type="term" value="F:phosphoribosyl-AMP cyclohydrolase activity"/>
    <property type="evidence" value="ECO:0007669"/>
    <property type="project" value="UniProtKB-UniRule"/>
</dbReference>
<dbReference type="InterPro" id="IPR026660">
    <property type="entry name" value="PRA-CH"/>
</dbReference>
<dbReference type="FunFam" id="3.10.20.810:FF:000001">
    <property type="entry name" value="Histidine biosynthesis bifunctional protein HisIE"/>
    <property type="match status" value="1"/>
</dbReference>
<dbReference type="STRING" id="582899.Hden_1787"/>
<name>D8JYY8_HYPDA</name>
<dbReference type="HAMAP" id="MF_01021">
    <property type="entry name" value="HisI"/>
    <property type="match status" value="1"/>
</dbReference>
<sequence>MTDTSKSSPALRPGETIEQTSSFLPKFGSDGLIPAIVSDARSGNVLMFAHMNEQALQQTIATGFAHFWSRSRGKLWKKGEESGNLLSVKEVRTDCDQDVVWLLADVEGDGVACHTGAPSCFYRRLIASPDSSGSLSLESAGLPLDADHD</sequence>
<accession>D8JYY8</accession>
<dbReference type="eggNOG" id="COG0139">
    <property type="taxonomic scope" value="Bacteria"/>
</dbReference>
<feature type="binding site" evidence="11">
    <location>
        <position position="98"/>
    </location>
    <ligand>
        <name>Mg(2+)</name>
        <dbReference type="ChEBI" id="CHEBI:18420"/>
    </ligand>
</feature>
<evidence type="ECO:0000256" key="5">
    <source>
        <dbReference type="ARBA" id="ARBA00007731"/>
    </source>
</evidence>
<comment type="catalytic activity">
    <reaction evidence="2">
        <text>1-(5-phospho-beta-D-ribosyl)-ATP + H2O = 1-(5-phospho-beta-D-ribosyl)-5'-AMP + diphosphate + H(+)</text>
        <dbReference type="Rhea" id="RHEA:22828"/>
        <dbReference type="ChEBI" id="CHEBI:15377"/>
        <dbReference type="ChEBI" id="CHEBI:15378"/>
        <dbReference type="ChEBI" id="CHEBI:33019"/>
        <dbReference type="ChEBI" id="CHEBI:59457"/>
        <dbReference type="ChEBI" id="CHEBI:73183"/>
        <dbReference type="EC" id="3.6.1.31"/>
    </reaction>
</comment>
<comment type="similarity">
    <text evidence="5">In the C-terminal section; belongs to the PRA-PH family.</text>
</comment>
<keyword evidence="7 11" id="KW-0963">Cytoplasm</keyword>
<dbReference type="InterPro" id="IPR002496">
    <property type="entry name" value="PRib_AMP_CycHydrolase_dom"/>
</dbReference>
<comment type="subcellular location">
    <subcellularLocation>
        <location evidence="11">Cytoplasm</location>
    </subcellularLocation>
</comment>
<dbReference type="HOGENOM" id="CLU_048577_5_0_5"/>
<dbReference type="NCBIfam" id="NF000768">
    <property type="entry name" value="PRK00051.1"/>
    <property type="match status" value="1"/>
</dbReference>
<dbReference type="Pfam" id="PF01502">
    <property type="entry name" value="PRA-CH"/>
    <property type="match status" value="1"/>
</dbReference>
<dbReference type="UniPathway" id="UPA00031">
    <property type="reaction ID" value="UER00008"/>
</dbReference>
<dbReference type="Proteomes" id="UP000002033">
    <property type="component" value="Chromosome"/>
</dbReference>
<evidence type="ECO:0000256" key="7">
    <source>
        <dbReference type="ARBA" id="ARBA00022490"/>
    </source>
</evidence>
<evidence type="ECO:0000256" key="8">
    <source>
        <dbReference type="ARBA" id="ARBA00022605"/>
    </source>
</evidence>
<comment type="catalytic activity">
    <reaction evidence="1 11">
        <text>1-(5-phospho-beta-D-ribosyl)-5'-AMP + H2O = 1-(5-phospho-beta-D-ribosyl)-5-[(5-phospho-beta-D-ribosylamino)methylideneamino]imidazole-4-carboxamide</text>
        <dbReference type="Rhea" id="RHEA:20049"/>
        <dbReference type="ChEBI" id="CHEBI:15377"/>
        <dbReference type="ChEBI" id="CHEBI:58435"/>
        <dbReference type="ChEBI" id="CHEBI:59457"/>
        <dbReference type="EC" id="3.5.4.19"/>
    </reaction>
</comment>
<keyword evidence="11" id="KW-0479">Metal-binding</keyword>
<keyword evidence="14" id="KW-1185">Reference proteome</keyword>
<dbReference type="PANTHER" id="PTHR42945:SF1">
    <property type="entry name" value="HISTIDINE BIOSYNTHESIS BIFUNCTIONAL PROTEIN HIS7"/>
    <property type="match status" value="1"/>
</dbReference>
<comment type="cofactor">
    <cofactor evidence="11">
        <name>Mg(2+)</name>
        <dbReference type="ChEBI" id="CHEBI:18420"/>
    </cofactor>
    <text evidence="11">Binds 1 Mg(2+) ion per subunit.</text>
</comment>
<feature type="domain" description="Phosphoribosyl-AMP cyclohydrolase" evidence="12">
    <location>
        <begin position="47"/>
        <end position="122"/>
    </location>
</feature>
<evidence type="ECO:0000256" key="6">
    <source>
        <dbReference type="ARBA" id="ARBA00008299"/>
    </source>
</evidence>
<evidence type="ECO:0000256" key="3">
    <source>
        <dbReference type="ARBA" id="ARBA00005169"/>
    </source>
</evidence>
<evidence type="ECO:0000256" key="2">
    <source>
        <dbReference type="ARBA" id="ARBA00001460"/>
    </source>
</evidence>
<feature type="binding site" evidence="11">
    <location>
        <position position="113"/>
    </location>
    <ligand>
        <name>Zn(2+)</name>
        <dbReference type="ChEBI" id="CHEBI:29105"/>
        <note>ligand shared between dimeric partners</note>
    </ligand>
</feature>
<dbReference type="InterPro" id="IPR038019">
    <property type="entry name" value="PRib_AMP_CycHydrolase_sf"/>
</dbReference>
<evidence type="ECO:0000256" key="4">
    <source>
        <dbReference type="ARBA" id="ARBA00005204"/>
    </source>
</evidence>
<keyword evidence="10 11" id="KW-0368">Histidine biosynthesis</keyword>
<evidence type="ECO:0000256" key="9">
    <source>
        <dbReference type="ARBA" id="ARBA00022801"/>
    </source>
</evidence>
<keyword evidence="11" id="KW-0862">Zinc</keyword>
<dbReference type="GO" id="GO:0000287">
    <property type="term" value="F:magnesium ion binding"/>
    <property type="evidence" value="ECO:0007669"/>
    <property type="project" value="UniProtKB-UniRule"/>
</dbReference>
<comment type="cofactor">
    <cofactor evidence="11">
        <name>Zn(2+)</name>
        <dbReference type="ChEBI" id="CHEBI:29105"/>
    </cofactor>
    <text evidence="11">Binds 1 zinc ion per subunit.</text>
</comment>
<dbReference type="EMBL" id="CP002083">
    <property type="protein sequence ID" value="ADJ23590.1"/>
    <property type="molecule type" value="Genomic_DNA"/>
</dbReference>
<evidence type="ECO:0000313" key="14">
    <source>
        <dbReference type="Proteomes" id="UP000002033"/>
    </source>
</evidence>
<comment type="similarity">
    <text evidence="11">Belongs to the PRA-CH family.</text>
</comment>
<evidence type="ECO:0000256" key="11">
    <source>
        <dbReference type="HAMAP-Rule" id="MF_01021"/>
    </source>
</evidence>
<evidence type="ECO:0000256" key="10">
    <source>
        <dbReference type="ARBA" id="ARBA00023102"/>
    </source>
</evidence>
<reference evidence="14" key="1">
    <citation type="journal article" date="2011" name="J. Bacteriol.">
        <title>Genome sequences of eight morphologically diverse alphaproteobacteria.</title>
        <authorList>
            <consortium name="US DOE Joint Genome Institute"/>
            <person name="Brown P.J."/>
            <person name="Kysela D.T."/>
            <person name="Buechlein A."/>
            <person name="Hemmerich C."/>
            <person name="Brun Y.V."/>
        </authorList>
    </citation>
    <scope>NUCLEOTIDE SEQUENCE [LARGE SCALE GENOMIC DNA]</scope>
    <source>
        <strain evidence="14">ATCC 51888 / DSM 1869 / NCIB 11706 / TK 0415</strain>
    </source>
</reference>
<proteinExistence type="inferred from homology"/>
<comment type="similarity">
    <text evidence="6">In the N-terminal section; belongs to the PRA-CH family.</text>
</comment>
<evidence type="ECO:0000313" key="13">
    <source>
        <dbReference type="EMBL" id="ADJ23590.1"/>
    </source>
</evidence>
<organism evidence="13 14">
    <name type="scientific">Hyphomicrobium denitrificans (strain ATCC 51888 / DSM 1869 / NCIMB 11706 / TK 0415)</name>
    <dbReference type="NCBI Taxonomy" id="582899"/>
    <lineage>
        <taxon>Bacteria</taxon>
        <taxon>Pseudomonadati</taxon>
        <taxon>Pseudomonadota</taxon>
        <taxon>Alphaproteobacteria</taxon>
        <taxon>Hyphomicrobiales</taxon>
        <taxon>Hyphomicrobiaceae</taxon>
        <taxon>Hyphomicrobium</taxon>
    </lineage>
</organism>
<dbReference type="EC" id="3.5.4.19" evidence="11"/>
<feature type="binding site" evidence="11">
    <location>
        <position position="96"/>
    </location>
    <ligand>
        <name>Mg(2+)</name>
        <dbReference type="ChEBI" id="CHEBI:18420"/>
    </ligand>
</feature>
<feature type="binding site" evidence="11">
    <location>
        <position position="120"/>
    </location>
    <ligand>
        <name>Zn(2+)</name>
        <dbReference type="ChEBI" id="CHEBI:29105"/>
        <note>ligand shared between dimeric partners</note>
    </ligand>
</feature>
<comment type="subunit">
    <text evidence="11">Homodimer.</text>
</comment>
<keyword evidence="9 11" id="KW-0378">Hydrolase</keyword>
<dbReference type="OrthoDB" id="9795769at2"/>
<protein>
    <recommendedName>
        <fullName evidence="11">Phosphoribosyl-AMP cyclohydrolase</fullName>
        <shortName evidence="11">PRA-CH</shortName>
        <ecNumber evidence="11">3.5.4.19</ecNumber>
    </recommendedName>
</protein>
<feature type="binding site" evidence="11">
    <location>
        <position position="95"/>
    </location>
    <ligand>
        <name>Zn(2+)</name>
        <dbReference type="ChEBI" id="CHEBI:29105"/>
        <note>ligand shared between dimeric partners</note>
    </ligand>
</feature>
<comment type="pathway">
    <text evidence="4">Amino-acid biosynthesis; L-histidine biosynthesis; L-histidine from 5-phospho-alpha-D-ribose 1-diphosphate: step 2/9.</text>
</comment>
<dbReference type="Gene3D" id="3.10.20.810">
    <property type="entry name" value="Phosphoribosyl-AMP cyclohydrolase"/>
    <property type="match status" value="1"/>
</dbReference>
<keyword evidence="11" id="KW-0460">Magnesium</keyword>